<name>A0A3P7N554_CYLGO</name>
<evidence type="ECO:0000256" key="1">
    <source>
        <dbReference type="SAM" id="MobiDB-lite"/>
    </source>
</evidence>
<dbReference type="Proteomes" id="UP000271889">
    <property type="component" value="Unassembled WGS sequence"/>
</dbReference>
<accession>A0A3P7N554</accession>
<proteinExistence type="predicted"/>
<feature type="region of interest" description="Disordered" evidence="1">
    <location>
        <begin position="1"/>
        <end position="78"/>
    </location>
</feature>
<keyword evidence="3" id="KW-1185">Reference proteome</keyword>
<dbReference type="EMBL" id="UYRV01125353">
    <property type="protein sequence ID" value="VDN34780.1"/>
    <property type="molecule type" value="Genomic_DNA"/>
</dbReference>
<sequence>MIYLSERRVSASWTENLEPSMDIKSPPAIKSPEEKPGPSRELASGTEMDEASSIEGRAKREDSREEKPEKRGRRGSIGTIKDQLLKFKMKAGKVLEDVHDRLVEDHSSVAVAPLSVSFQEIYGELAESQKEA</sequence>
<evidence type="ECO:0000313" key="2">
    <source>
        <dbReference type="EMBL" id="VDN34780.1"/>
    </source>
</evidence>
<dbReference type="AlphaFoldDB" id="A0A3P7N554"/>
<feature type="compositionally biased region" description="Basic and acidic residues" evidence="1">
    <location>
        <begin position="56"/>
        <end position="69"/>
    </location>
</feature>
<dbReference type="OrthoDB" id="2162143at2759"/>
<gene>
    <name evidence="2" type="ORF">CGOC_LOCUS12737</name>
</gene>
<reference evidence="2 3" key="1">
    <citation type="submission" date="2018-11" db="EMBL/GenBank/DDBJ databases">
        <authorList>
            <consortium name="Pathogen Informatics"/>
        </authorList>
    </citation>
    <scope>NUCLEOTIDE SEQUENCE [LARGE SCALE GENOMIC DNA]</scope>
</reference>
<organism evidence="2 3">
    <name type="scientific">Cylicostephanus goldi</name>
    <name type="common">Nematode worm</name>
    <dbReference type="NCBI Taxonomy" id="71465"/>
    <lineage>
        <taxon>Eukaryota</taxon>
        <taxon>Metazoa</taxon>
        <taxon>Ecdysozoa</taxon>
        <taxon>Nematoda</taxon>
        <taxon>Chromadorea</taxon>
        <taxon>Rhabditida</taxon>
        <taxon>Rhabditina</taxon>
        <taxon>Rhabditomorpha</taxon>
        <taxon>Strongyloidea</taxon>
        <taxon>Strongylidae</taxon>
        <taxon>Cylicostephanus</taxon>
    </lineage>
</organism>
<evidence type="ECO:0000313" key="3">
    <source>
        <dbReference type="Proteomes" id="UP000271889"/>
    </source>
</evidence>
<protein>
    <submittedName>
        <fullName evidence="2">Uncharacterized protein</fullName>
    </submittedName>
</protein>